<evidence type="ECO:0000313" key="4">
    <source>
        <dbReference type="Proteomes" id="UP000094329"/>
    </source>
</evidence>
<name>A0ABX3A2S7_9GAMM</name>
<keyword evidence="2" id="KW-0732">Signal</keyword>
<proteinExistence type="predicted"/>
<evidence type="ECO:0000256" key="1">
    <source>
        <dbReference type="SAM" id="Coils"/>
    </source>
</evidence>
<feature type="coiled-coil region" evidence="1">
    <location>
        <begin position="25"/>
        <end position="52"/>
    </location>
</feature>
<evidence type="ECO:0008006" key="5">
    <source>
        <dbReference type="Google" id="ProtNLM"/>
    </source>
</evidence>
<sequence>MKVKMIVAAVAVAGLTATAANAADNGKLQLQINQLKAQQTQLQQQVANLQGQGQTAGAVHVGPVGGELIASNNYNGRGLDLLKSIAKAGSNAPLLTIGGTLEADGQYNRNGTVGSGSTSGNPVENAYKGNSASAFYLDTARIDVLANVNDWVHGEMSYDLNSTASDKLHTGSLLIGNLNQLPVYGQIGKFYPDAGLFGLATDDIYSDNLAKHYFRPGAQNGASVGFYKAGLHTSLTAFKTSTTQANINNPNQATSDWSAQADYTFNAGQVNATVGAGYVSNIVNTNDDLTITGADKNTGRIPMANISAKVGVGPFDILATYAQSLKAVNNRTGIAGDTKLKAFDVEGAYHFQMVKPMTVMLGYSRTYGFDTANVTDTSNTTNTGPKHDQWLLGVNSEVFKNTTVGLEYARVSQYTNVIANSSNTSTSHYNVLTADMTVKF</sequence>
<feature type="signal peptide" evidence="2">
    <location>
        <begin position="1"/>
        <end position="22"/>
    </location>
</feature>
<keyword evidence="4" id="KW-1185">Reference proteome</keyword>
<evidence type="ECO:0000313" key="3">
    <source>
        <dbReference type="EMBL" id="ODN42939.1"/>
    </source>
</evidence>
<accession>A0ABX3A2S7</accession>
<comment type="caution">
    <text evidence="3">The sequence shown here is derived from an EMBL/GenBank/DDBJ whole genome shotgun (WGS) entry which is preliminary data.</text>
</comment>
<organism evidence="3 4">
    <name type="scientific">Piscirickettsia litoralis</name>
    <dbReference type="NCBI Taxonomy" id="1891921"/>
    <lineage>
        <taxon>Bacteria</taxon>
        <taxon>Pseudomonadati</taxon>
        <taxon>Pseudomonadota</taxon>
        <taxon>Gammaproteobacteria</taxon>
        <taxon>Thiotrichales</taxon>
        <taxon>Piscirickettsiaceae</taxon>
        <taxon>Piscirickettsia</taxon>
    </lineage>
</organism>
<feature type="chain" id="PRO_5045107380" description="Porin domain-containing protein" evidence="2">
    <location>
        <begin position="23"/>
        <end position="440"/>
    </location>
</feature>
<dbReference type="RefSeq" id="WP_069312735.1">
    <property type="nucleotide sequence ID" value="NZ_MDTU01000001.1"/>
</dbReference>
<dbReference type="EMBL" id="MDTU01000001">
    <property type="protein sequence ID" value="ODN42939.1"/>
    <property type="molecule type" value="Genomic_DNA"/>
</dbReference>
<gene>
    <name evidence="3" type="ORF">BGC07_08405</name>
</gene>
<dbReference type="SUPFAM" id="SSF56935">
    <property type="entry name" value="Porins"/>
    <property type="match status" value="1"/>
</dbReference>
<protein>
    <recommendedName>
        <fullName evidence="5">Porin domain-containing protein</fullName>
    </recommendedName>
</protein>
<dbReference type="Proteomes" id="UP000094329">
    <property type="component" value="Unassembled WGS sequence"/>
</dbReference>
<evidence type="ECO:0000256" key="2">
    <source>
        <dbReference type="SAM" id="SignalP"/>
    </source>
</evidence>
<keyword evidence="1" id="KW-0175">Coiled coil</keyword>
<dbReference type="NCBIfam" id="NF033652">
    <property type="entry name" value="LbtU_sider_porin"/>
    <property type="match status" value="1"/>
</dbReference>
<reference evidence="3 4" key="1">
    <citation type="submission" date="2016-08" db="EMBL/GenBank/DDBJ databases">
        <title>Draft genome sequence of Candidatus Piscirickettsia litoralis, from seawater.</title>
        <authorList>
            <person name="Wan X."/>
            <person name="Lee A.J."/>
            <person name="Hou S."/>
            <person name="Donachie S.P."/>
        </authorList>
    </citation>
    <scope>NUCLEOTIDE SEQUENCE [LARGE SCALE GENOMIC DNA]</scope>
    <source>
        <strain evidence="3 4">Y2</strain>
    </source>
</reference>